<dbReference type="PIRSF" id="PIRSF003078">
    <property type="entry name" value="GidB"/>
    <property type="match status" value="1"/>
</dbReference>
<gene>
    <name evidence="6 7" type="primary">rsmG</name>
    <name evidence="7" type="ORF">ACFQ4P_03390</name>
</gene>
<dbReference type="PANTHER" id="PTHR31760">
    <property type="entry name" value="S-ADENOSYL-L-METHIONINE-DEPENDENT METHYLTRANSFERASES SUPERFAMILY PROTEIN"/>
    <property type="match status" value="1"/>
</dbReference>
<keyword evidence="5 6" id="KW-0949">S-adenosyl-L-methionine</keyword>
<comment type="caution">
    <text evidence="7">The sequence shown here is derived from an EMBL/GenBank/DDBJ whole genome shotgun (WGS) entry which is preliminary data.</text>
</comment>
<protein>
    <recommendedName>
        <fullName evidence="6">Ribosomal RNA small subunit methyltransferase G</fullName>
        <ecNumber evidence="6">2.1.1.-</ecNumber>
    </recommendedName>
    <alternativeName>
        <fullName evidence="6">16S rRNA 7-methylguanosine methyltransferase</fullName>
        <shortName evidence="6">16S rRNA m7G methyltransferase</shortName>
    </alternativeName>
</protein>
<comment type="subcellular location">
    <subcellularLocation>
        <location evidence="6">Cytoplasm</location>
    </subcellularLocation>
</comment>
<comment type="caution">
    <text evidence="6">Lacks conserved residue(s) required for the propagation of feature annotation.</text>
</comment>
<comment type="similarity">
    <text evidence="6">Belongs to the methyltransferase superfamily. RNA methyltransferase RsmG family.</text>
</comment>
<organism evidence="7 8">
    <name type="scientific">Lacticaseibacillus mingshuiensis</name>
    <dbReference type="NCBI Taxonomy" id="2799574"/>
    <lineage>
        <taxon>Bacteria</taxon>
        <taxon>Bacillati</taxon>
        <taxon>Bacillota</taxon>
        <taxon>Bacilli</taxon>
        <taxon>Lactobacillales</taxon>
        <taxon>Lactobacillaceae</taxon>
        <taxon>Lacticaseibacillus</taxon>
    </lineage>
</organism>
<evidence type="ECO:0000313" key="8">
    <source>
        <dbReference type="Proteomes" id="UP001597196"/>
    </source>
</evidence>
<keyword evidence="8" id="KW-1185">Reference proteome</keyword>
<dbReference type="EMBL" id="JBHTOC010000004">
    <property type="protein sequence ID" value="MFD1429295.1"/>
    <property type="molecule type" value="Genomic_DNA"/>
</dbReference>
<dbReference type="Pfam" id="PF02527">
    <property type="entry name" value="GidB"/>
    <property type="match status" value="1"/>
</dbReference>
<evidence type="ECO:0000256" key="1">
    <source>
        <dbReference type="ARBA" id="ARBA00022490"/>
    </source>
</evidence>
<dbReference type="GO" id="GO:0032259">
    <property type="term" value="P:methylation"/>
    <property type="evidence" value="ECO:0007669"/>
    <property type="project" value="UniProtKB-KW"/>
</dbReference>
<feature type="binding site" evidence="6">
    <location>
        <position position="150"/>
    </location>
    <ligand>
        <name>S-adenosyl-L-methionine</name>
        <dbReference type="ChEBI" id="CHEBI:59789"/>
    </ligand>
</feature>
<evidence type="ECO:0000256" key="4">
    <source>
        <dbReference type="ARBA" id="ARBA00022679"/>
    </source>
</evidence>
<keyword evidence="1 6" id="KW-0963">Cytoplasm</keyword>
<name>A0ABW4CER9_9LACO</name>
<keyword evidence="2 6" id="KW-0698">rRNA processing</keyword>
<feature type="binding site" evidence="6">
    <location>
        <begin position="130"/>
        <end position="131"/>
    </location>
    <ligand>
        <name>S-adenosyl-L-methionine</name>
        <dbReference type="ChEBI" id="CHEBI:59789"/>
    </ligand>
</feature>
<dbReference type="GO" id="GO:0008168">
    <property type="term" value="F:methyltransferase activity"/>
    <property type="evidence" value="ECO:0007669"/>
    <property type="project" value="UniProtKB-KW"/>
</dbReference>
<keyword evidence="3 6" id="KW-0489">Methyltransferase</keyword>
<reference evidence="8" key="1">
    <citation type="journal article" date="2019" name="Int. J. Syst. Evol. Microbiol.">
        <title>The Global Catalogue of Microorganisms (GCM) 10K type strain sequencing project: providing services to taxonomists for standard genome sequencing and annotation.</title>
        <authorList>
            <consortium name="The Broad Institute Genomics Platform"/>
            <consortium name="The Broad Institute Genome Sequencing Center for Infectious Disease"/>
            <person name="Wu L."/>
            <person name="Ma J."/>
        </authorList>
    </citation>
    <scope>NUCLEOTIDE SEQUENCE [LARGE SCALE GENOMIC DNA]</scope>
    <source>
        <strain evidence="8">CCM 8980</strain>
    </source>
</reference>
<evidence type="ECO:0000256" key="6">
    <source>
        <dbReference type="HAMAP-Rule" id="MF_00074"/>
    </source>
</evidence>
<feature type="binding site" evidence="6">
    <location>
        <position position="84"/>
    </location>
    <ligand>
        <name>S-adenosyl-L-methionine</name>
        <dbReference type="ChEBI" id="CHEBI:59789"/>
    </ligand>
</feature>
<dbReference type="Gene3D" id="3.40.50.150">
    <property type="entry name" value="Vaccinia Virus protein VP39"/>
    <property type="match status" value="1"/>
</dbReference>
<proteinExistence type="inferred from homology"/>
<feature type="binding site" evidence="6">
    <location>
        <position position="79"/>
    </location>
    <ligand>
        <name>S-adenosyl-L-methionine</name>
        <dbReference type="ChEBI" id="CHEBI:59789"/>
    </ligand>
</feature>
<accession>A0ABW4CER9</accession>
<dbReference type="CDD" id="cd02440">
    <property type="entry name" value="AdoMet_MTases"/>
    <property type="match status" value="1"/>
</dbReference>
<dbReference type="InterPro" id="IPR003682">
    <property type="entry name" value="rRNA_ssu_MeTfrase_G"/>
</dbReference>
<dbReference type="InterPro" id="IPR029063">
    <property type="entry name" value="SAM-dependent_MTases_sf"/>
</dbReference>
<dbReference type="PANTHER" id="PTHR31760:SF0">
    <property type="entry name" value="S-ADENOSYL-L-METHIONINE-DEPENDENT METHYLTRANSFERASES SUPERFAMILY PROTEIN"/>
    <property type="match status" value="1"/>
</dbReference>
<dbReference type="NCBIfam" id="TIGR00138">
    <property type="entry name" value="rsmG_gidB"/>
    <property type="match status" value="1"/>
</dbReference>
<keyword evidence="4 6" id="KW-0808">Transferase</keyword>
<evidence type="ECO:0000256" key="5">
    <source>
        <dbReference type="ARBA" id="ARBA00022691"/>
    </source>
</evidence>
<dbReference type="Proteomes" id="UP001597196">
    <property type="component" value="Unassembled WGS sequence"/>
</dbReference>
<evidence type="ECO:0000256" key="3">
    <source>
        <dbReference type="ARBA" id="ARBA00022603"/>
    </source>
</evidence>
<dbReference type="EC" id="2.1.1.-" evidence="6"/>
<dbReference type="SUPFAM" id="SSF53335">
    <property type="entry name" value="S-adenosyl-L-methionine-dependent methyltransferases"/>
    <property type="match status" value="1"/>
</dbReference>
<sequence length="243" mass="26087">MDPEQFKAALAAADWPHDPAQLAQFATYYRYLVAENEKMNLTALTAEPDVYLKHFYDSLTLLQAAPDLKNAELALCDVGAGAGFPSLPVKILNPQLHVTIVDALQKRIDFLARLTEQLGLDDVQLVHARAEAFGAKTSGYRASFDVVTARAVAPLNVLAELCLPLVKIGGRFIAMKGSRAEREVDAAQTALDLLGGEVTAELDVTLPETGDARGLVVITKVAKTPGKYPRKPGTPAKQPLGGK</sequence>
<evidence type="ECO:0000313" key="7">
    <source>
        <dbReference type="EMBL" id="MFD1429295.1"/>
    </source>
</evidence>
<comment type="function">
    <text evidence="6">Specifically methylates the N7 position of a guanine in 16S rRNA.</text>
</comment>
<dbReference type="HAMAP" id="MF_00074">
    <property type="entry name" value="16SrRNA_methyltr_G"/>
    <property type="match status" value="1"/>
</dbReference>
<dbReference type="RefSeq" id="WP_203626226.1">
    <property type="nucleotide sequence ID" value="NZ_BOLQ01000003.1"/>
</dbReference>
<evidence type="ECO:0000256" key="2">
    <source>
        <dbReference type="ARBA" id="ARBA00022552"/>
    </source>
</evidence>